<proteinExistence type="predicted"/>
<evidence type="ECO:0000313" key="2">
    <source>
        <dbReference type="Proteomes" id="UP001576776"/>
    </source>
</evidence>
<protein>
    <submittedName>
        <fullName evidence="1">Uncharacterized protein</fullName>
    </submittedName>
</protein>
<accession>A0ABV4YB22</accession>
<dbReference type="Proteomes" id="UP001576776">
    <property type="component" value="Unassembled WGS sequence"/>
</dbReference>
<organism evidence="1 2">
    <name type="scientific">Floridaenema fluviatile BLCC-F154</name>
    <dbReference type="NCBI Taxonomy" id="3153640"/>
    <lineage>
        <taxon>Bacteria</taxon>
        <taxon>Bacillati</taxon>
        <taxon>Cyanobacteriota</taxon>
        <taxon>Cyanophyceae</taxon>
        <taxon>Oscillatoriophycideae</taxon>
        <taxon>Aerosakkonematales</taxon>
        <taxon>Aerosakkonemataceae</taxon>
        <taxon>Floridanema</taxon>
        <taxon>Floridanema fluviatile</taxon>
    </lineage>
</organism>
<keyword evidence="2" id="KW-1185">Reference proteome</keyword>
<reference evidence="1 2" key="1">
    <citation type="submission" date="2024-09" db="EMBL/GenBank/DDBJ databases">
        <title>Floridaenema gen nov. (Aerosakkonemataceae, Aerosakkonematales ord. nov., Cyanobacteria) from benthic tropical and subtropical fresh waters, with the description of four new species.</title>
        <authorList>
            <person name="Moretto J.A."/>
            <person name="Berthold D.E."/>
            <person name="Lefler F.W."/>
            <person name="Huang I.-S."/>
            <person name="Laughinghouse H. IV."/>
        </authorList>
    </citation>
    <scope>NUCLEOTIDE SEQUENCE [LARGE SCALE GENOMIC DNA]</scope>
    <source>
        <strain evidence="1 2">BLCC-F154</strain>
    </source>
</reference>
<dbReference type="EMBL" id="JBHFNS010000050">
    <property type="protein sequence ID" value="MFB2936005.1"/>
    <property type="molecule type" value="Genomic_DNA"/>
</dbReference>
<comment type="caution">
    <text evidence="1">The sequence shown here is derived from an EMBL/GenBank/DDBJ whole genome shotgun (WGS) entry which is preliminary data.</text>
</comment>
<name>A0ABV4YB22_9CYAN</name>
<sequence length="103" mass="12034">MEYSKNTRSSPRTLDLNHIENTLRIILSQAEETLPTITEIAKQLKINRIVLSRHFSELCHQIVTKRRNYMRMSHLAAIEQCCQEIKEAMVLPLRFSGISLPER</sequence>
<evidence type="ECO:0000313" key="1">
    <source>
        <dbReference type="EMBL" id="MFB2936005.1"/>
    </source>
</evidence>
<gene>
    <name evidence="1" type="ORF">ACE1B6_12195</name>
</gene>